<dbReference type="Proteomes" id="UP000267821">
    <property type="component" value="Unassembled WGS sequence"/>
</dbReference>
<dbReference type="InterPro" id="IPR036873">
    <property type="entry name" value="Rhodanese-like_dom_sf"/>
</dbReference>
<dbReference type="InterPro" id="IPR001763">
    <property type="entry name" value="Rhodanese-like_dom"/>
</dbReference>
<dbReference type="FunCoup" id="A0A3N4LGG2">
    <property type="interactions" value="601"/>
</dbReference>
<proteinExistence type="predicted"/>
<reference evidence="2 3" key="1">
    <citation type="journal article" date="2018" name="Nat. Ecol. Evol.">
        <title>Pezizomycetes genomes reveal the molecular basis of ectomycorrhizal truffle lifestyle.</title>
        <authorList>
            <person name="Murat C."/>
            <person name="Payen T."/>
            <person name="Noel B."/>
            <person name="Kuo A."/>
            <person name="Morin E."/>
            <person name="Chen J."/>
            <person name="Kohler A."/>
            <person name="Krizsan K."/>
            <person name="Balestrini R."/>
            <person name="Da Silva C."/>
            <person name="Montanini B."/>
            <person name="Hainaut M."/>
            <person name="Levati E."/>
            <person name="Barry K.W."/>
            <person name="Belfiori B."/>
            <person name="Cichocki N."/>
            <person name="Clum A."/>
            <person name="Dockter R.B."/>
            <person name="Fauchery L."/>
            <person name="Guy J."/>
            <person name="Iotti M."/>
            <person name="Le Tacon F."/>
            <person name="Lindquist E.A."/>
            <person name="Lipzen A."/>
            <person name="Malagnac F."/>
            <person name="Mello A."/>
            <person name="Molinier V."/>
            <person name="Miyauchi S."/>
            <person name="Poulain J."/>
            <person name="Riccioni C."/>
            <person name="Rubini A."/>
            <person name="Sitrit Y."/>
            <person name="Splivallo R."/>
            <person name="Traeger S."/>
            <person name="Wang M."/>
            <person name="Zifcakova L."/>
            <person name="Wipf D."/>
            <person name="Zambonelli A."/>
            <person name="Paolocci F."/>
            <person name="Nowrousian M."/>
            <person name="Ottonello S."/>
            <person name="Baldrian P."/>
            <person name="Spatafora J.W."/>
            <person name="Henrissat B."/>
            <person name="Nagy L.G."/>
            <person name="Aury J.M."/>
            <person name="Wincker P."/>
            <person name="Grigoriev I.V."/>
            <person name="Bonfante P."/>
            <person name="Martin F.M."/>
        </authorList>
    </citation>
    <scope>NUCLEOTIDE SEQUENCE [LARGE SCALE GENOMIC DNA]</scope>
    <source>
        <strain evidence="2 3">ATCC MYA-4762</strain>
    </source>
</reference>
<dbReference type="InParanoid" id="A0A3N4LGG2"/>
<dbReference type="PROSITE" id="PS50206">
    <property type="entry name" value="RHODANESE_3"/>
    <property type="match status" value="1"/>
</dbReference>
<dbReference type="Pfam" id="PF00581">
    <property type="entry name" value="Rhodanese"/>
    <property type="match status" value="1"/>
</dbReference>
<dbReference type="PANTHER" id="PTHR44086:SF10">
    <property type="entry name" value="THIOSULFATE SULFURTRANSFERASE_RHODANESE-LIKE DOMAIN-CONTAINING PROTEIN 3"/>
    <property type="match status" value="1"/>
</dbReference>
<protein>
    <submittedName>
        <fullName evidence="2">Rhodanese-like protein</fullName>
    </submittedName>
</protein>
<feature type="non-terminal residue" evidence="2">
    <location>
        <position position="1"/>
    </location>
</feature>
<feature type="non-terminal residue" evidence="2">
    <location>
        <position position="94"/>
    </location>
</feature>
<organism evidence="2 3">
    <name type="scientific">Terfezia boudieri ATCC MYA-4762</name>
    <dbReference type="NCBI Taxonomy" id="1051890"/>
    <lineage>
        <taxon>Eukaryota</taxon>
        <taxon>Fungi</taxon>
        <taxon>Dikarya</taxon>
        <taxon>Ascomycota</taxon>
        <taxon>Pezizomycotina</taxon>
        <taxon>Pezizomycetes</taxon>
        <taxon>Pezizales</taxon>
        <taxon>Pezizaceae</taxon>
        <taxon>Terfezia</taxon>
    </lineage>
</organism>
<evidence type="ECO:0000313" key="3">
    <source>
        <dbReference type="Proteomes" id="UP000267821"/>
    </source>
</evidence>
<dbReference type="SMART" id="SM00450">
    <property type="entry name" value="RHOD"/>
    <property type="match status" value="1"/>
</dbReference>
<dbReference type="EMBL" id="ML121555">
    <property type="protein sequence ID" value="RPB21970.1"/>
    <property type="molecule type" value="Genomic_DNA"/>
</dbReference>
<dbReference type="PANTHER" id="PTHR44086">
    <property type="entry name" value="THIOSULFATE SULFURTRANSFERASE RDL2, MITOCHONDRIAL-RELATED"/>
    <property type="match status" value="1"/>
</dbReference>
<dbReference type="OrthoDB" id="566238at2759"/>
<name>A0A3N4LGG2_9PEZI</name>
<dbReference type="Gene3D" id="3.40.250.10">
    <property type="entry name" value="Rhodanese-like domain"/>
    <property type="match status" value="1"/>
</dbReference>
<dbReference type="GO" id="GO:0004792">
    <property type="term" value="F:thiosulfate-cyanide sulfurtransferase activity"/>
    <property type="evidence" value="ECO:0007669"/>
    <property type="project" value="TreeGrafter"/>
</dbReference>
<feature type="domain" description="Rhodanese" evidence="1">
    <location>
        <begin position="1"/>
        <end position="93"/>
    </location>
</feature>
<keyword evidence="3" id="KW-1185">Reference proteome</keyword>
<evidence type="ECO:0000259" key="1">
    <source>
        <dbReference type="PROSITE" id="PS50206"/>
    </source>
</evidence>
<dbReference type="STRING" id="1051890.A0A3N4LGG2"/>
<dbReference type="AlphaFoldDB" id="A0A3N4LGG2"/>
<dbReference type="GO" id="GO:0005739">
    <property type="term" value="C:mitochondrion"/>
    <property type="evidence" value="ECO:0007669"/>
    <property type="project" value="TreeGrafter"/>
</dbReference>
<evidence type="ECO:0000313" key="2">
    <source>
        <dbReference type="EMBL" id="RPB21970.1"/>
    </source>
</evidence>
<accession>A0A3N4LGG2</accession>
<dbReference type="SUPFAM" id="SSF52821">
    <property type="entry name" value="Rhodanese/Cell cycle control phosphatase"/>
    <property type="match status" value="1"/>
</dbReference>
<gene>
    <name evidence="2" type="ORF">L211DRAFT_770108</name>
</gene>
<sequence length="94" mass="10698">ILIDVREPAEYAAGHIPTAKNLPIMTRPDGFFLPKDEFRDAFGWEKPEREAVAVFYCKAGIRSRAAAGLARQAGWEGAREYPGSWMDWVEREKE</sequence>